<feature type="region of interest" description="Disordered" evidence="1">
    <location>
        <begin position="1"/>
        <end position="32"/>
    </location>
</feature>
<feature type="compositionally biased region" description="Low complexity" evidence="1">
    <location>
        <begin position="1"/>
        <end position="11"/>
    </location>
</feature>
<keyword evidence="2" id="KW-0812">Transmembrane</keyword>
<dbReference type="RefSeq" id="WP_185144186.1">
    <property type="nucleotide sequence ID" value="NZ_JACJVP010000029.1"/>
</dbReference>
<evidence type="ECO:0000313" key="4">
    <source>
        <dbReference type="Proteomes" id="UP000547209"/>
    </source>
</evidence>
<sequence>MNESNEWQQQPPQSPPNPERGPNTEPPWGASGSVPLPPGYRHDYEMPQRSKRSKLLAGLFAFFIPGTGHMYLGLMAKGVVIMLFLALNICGVVFVANENSNNVLTIVLLSLLLPIIYFYNIFDAVQSAEAVNERIAAGPAYPYGPGWNGRANGRDADPRAVPALSIVLLAAGGAILLGMANIRWLFHSAGSMIGALILIGAGAVLWLWERRGHPGGKE</sequence>
<keyword evidence="2" id="KW-0472">Membrane</keyword>
<accession>A0A7X0RSG1</accession>
<evidence type="ECO:0000256" key="2">
    <source>
        <dbReference type="SAM" id="Phobius"/>
    </source>
</evidence>
<protein>
    <recommendedName>
        <fullName evidence="5">TM2 domain-containing protein</fullName>
    </recommendedName>
</protein>
<feature type="transmembrane region" description="Helical" evidence="2">
    <location>
        <begin position="160"/>
        <end position="177"/>
    </location>
</feature>
<dbReference type="Proteomes" id="UP000547209">
    <property type="component" value="Unassembled WGS sequence"/>
</dbReference>
<evidence type="ECO:0000313" key="3">
    <source>
        <dbReference type="EMBL" id="MBB6672658.1"/>
    </source>
</evidence>
<feature type="transmembrane region" description="Helical" evidence="2">
    <location>
        <begin position="103"/>
        <end position="122"/>
    </location>
</feature>
<feature type="transmembrane region" description="Helical" evidence="2">
    <location>
        <begin position="184"/>
        <end position="208"/>
    </location>
</feature>
<organism evidence="3 4">
    <name type="scientific">Cohnella nanjingensis</name>
    <dbReference type="NCBI Taxonomy" id="1387779"/>
    <lineage>
        <taxon>Bacteria</taxon>
        <taxon>Bacillati</taxon>
        <taxon>Bacillota</taxon>
        <taxon>Bacilli</taxon>
        <taxon>Bacillales</taxon>
        <taxon>Paenibacillaceae</taxon>
        <taxon>Cohnella</taxon>
    </lineage>
</organism>
<proteinExistence type="predicted"/>
<feature type="transmembrane region" description="Helical" evidence="2">
    <location>
        <begin position="55"/>
        <end position="72"/>
    </location>
</feature>
<gene>
    <name evidence="3" type="ORF">H7C19_18410</name>
</gene>
<evidence type="ECO:0008006" key="5">
    <source>
        <dbReference type="Google" id="ProtNLM"/>
    </source>
</evidence>
<keyword evidence="2" id="KW-1133">Transmembrane helix</keyword>
<feature type="transmembrane region" description="Helical" evidence="2">
    <location>
        <begin position="78"/>
        <end position="96"/>
    </location>
</feature>
<name>A0A7X0RSG1_9BACL</name>
<dbReference type="AlphaFoldDB" id="A0A7X0RSG1"/>
<dbReference type="EMBL" id="JACJVP010000029">
    <property type="protein sequence ID" value="MBB6672658.1"/>
    <property type="molecule type" value="Genomic_DNA"/>
</dbReference>
<keyword evidence="4" id="KW-1185">Reference proteome</keyword>
<reference evidence="3 4" key="1">
    <citation type="submission" date="2020-08" db="EMBL/GenBank/DDBJ databases">
        <title>Cohnella phylogeny.</title>
        <authorList>
            <person name="Dunlap C."/>
        </authorList>
    </citation>
    <scope>NUCLEOTIDE SEQUENCE [LARGE SCALE GENOMIC DNA]</scope>
    <source>
        <strain evidence="3 4">DSM 28246</strain>
    </source>
</reference>
<evidence type="ECO:0000256" key="1">
    <source>
        <dbReference type="SAM" id="MobiDB-lite"/>
    </source>
</evidence>
<comment type="caution">
    <text evidence="3">The sequence shown here is derived from an EMBL/GenBank/DDBJ whole genome shotgun (WGS) entry which is preliminary data.</text>
</comment>